<dbReference type="OrthoDB" id="5376287at2759"/>
<dbReference type="Pfam" id="PF11951">
    <property type="entry name" value="Fungal_trans_2"/>
    <property type="match status" value="1"/>
</dbReference>
<evidence type="ECO:0000256" key="1">
    <source>
        <dbReference type="SAM" id="MobiDB-lite"/>
    </source>
</evidence>
<feature type="compositionally biased region" description="Basic and acidic residues" evidence="1">
    <location>
        <begin position="97"/>
        <end position="110"/>
    </location>
</feature>
<reference evidence="2" key="1">
    <citation type="submission" date="2022-11" db="EMBL/GenBank/DDBJ databases">
        <authorList>
            <person name="Petersen C."/>
        </authorList>
    </citation>
    <scope>NUCLEOTIDE SEQUENCE</scope>
    <source>
        <strain evidence="2">IBT 19713</strain>
    </source>
</reference>
<organism evidence="2 3">
    <name type="scientific">Penicillium chermesinum</name>
    <dbReference type="NCBI Taxonomy" id="63820"/>
    <lineage>
        <taxon>Eukaryota</taxon>
        <taxon>Fungi</taxon>
        <taxon>Dikarya</taxon>
        <taxon>Ascomycota</taxon>
        <taxon>Pezizomycotina</taxon>
        <taxon>Eurotiomycetes</taxon>
        <taxon>Eurotiomycetidae</taxon>
        <taxon>Eurotiales</taxon>
        <taxon>Aspergillaceae</taxon>
        <taxon>Penicillium</taxon>
    </lineage>
</organism>
<evidence type="ECO:0000313" key="2">
    <source>
        <dbReference type="EMBL" id="KAJ5225588.1"/>
    </source>
</evidence>
<reference evidence="2" key="2">
    <citation type="journal article" date="2023" name="IMA Fungus">
        <title>Comparative genomic study of the Penicillium genus elucidates a diverse pangenome and 15 lateral gene transfer events.</title>
        <authorList>
            <person name="Petersen C."/>
            <person name="Sorensen T."/>
            <person name="Nielsen M.R."/>
            <person name="Sondergaard T.E."/>
            <person name="Sorensen J.L."/>
            <person name="Fitzpatrick D.A."/>
            <person name="Frisvad J.C."/>
            <person name="Nielsen K.L."/>
        </authorList>
    </citation>
    <scope>NUCLEOTIDE SEQUENCE</scope>
    <source>
        <strain evidence="2">IBT 19713</strain>
    </source>
</reference>
<dbReference type="InterPro" id="IPR021858">
    <property type="entry name" value="Fun_TF"/>
</dbReference>
<gene>
    <name evidence="2" type="ORF">N7468_006813</name>
</gene>
<comment type="caution">
    <text evidence="2">The sequence shown here is derived from an EMBL/GenBank/DDBJ whole genome shotgun (WGS) entry which is preliminary data.</text>
</comment>
<dbReference type="Proteomes" id="UP001150941">
    <property type="component" value="Unassembled WGS sequence"/>
</dbReference>
<evidence type="ECO:0008006" key="4">
    <source>
        <dbReference type="Google" id="ProtNLM"/>
    </source>
</evidence>
<keyword evidence="3" id="KW-1185">Reference proteome</keyword>
<protein>
    <recommendedName>
        <fullName evidence="4">Tachykinin family protein</fullName>
    </recommendedName>
</protein>
<dbReference type="EMBL" id="JAPQKS010000005">
    <property type="protein sequence ID" value="KAJ5225588.1"/>
    <property type="molecule type" value="Genomic_DNA"/>
</dbReference>
<evidence type="ECO:0000313" key="3">
    <source>
        <dbReference type="Proteomes" id="UP001150941"/>
    </source>
</evidence>
<sequence length="516" mass="57649">MARATAGEQNVDHSAQRHGISIFQFETGHTAVKVPKKRGRPRRSTPHPAKDELSGIQGAFDFVQMDGQSKITDKDARRMIRRRAMINHMQSKKRKQRDSDRKNDSDKDTYSRYSPPPEIAGADPFNDFSIDMDPSMHELFKFCLTTGWKAFYTVEKYTSVNPMKQFWLEMALKDRAFFHTLLGCTCSYGSPKGRKRNSLATIKHLNAAISIVNKRIKRDEIPSDTTLVVVATMACVEKNRGAHENWEVHMKGLRQLVDLRGGLSALESQPLVMNKLHRADLCGSLDAVQPPYFSNGGIASSTVVSSNPHSKGFEAVDSSTPLNIKLWQSLGSLSDAMSIKKTLSKTRDWADAATVRHLVTTTQYTLLSVEFSDLANEACRLALIMFSLMIVNEEPAYLVYDMLASRLWRLYESHPGASGSLQTGTLPHLPPDLRLWIFLLASACTADENLKQNFATVFIEAASELGVQEWAGVAEVLRNLLWDEALDQGKLLTIWADAVNRLPACTWPCATTVKVD</sequence>
<feature type="compositionally biased region" description="Basic residues" evidence="1">
    <location>
        <begin position="85"/>
        <end position="96"/>
    </location>
</feature>
<feature type="compositionally biased region" description="Basic residues" evidence="1">
    <location>
        <begin position="34"/>
        <end position="45"/>
    </location>
</feature>
<dbReference type="AlphaFoldDB" id="A0A9W9TK16"/>
<dbReference type="RefSeq" id="XP_058328999.1">
    <property type="nucleotide sequence ID" value="XM_058476109.1"/>
</dbReference>
<dbReference type="GeneID" id="83203412"/>
<dbReference type="PANTHER" id="PTHR37540">
    <property type="entry name" value="TRANSCRIPTION FACTOR (ACR-2), PUTATIVE-RELATED-RELATED"/>
    <property type="match status" value="1"/>
</dbReference>
<feature type="region of interest" description="Disordered" evidence="1">
    <location>
        <begin position="28"/>
        <end position="57"/>
    </location>
</feature>
<dbReference type="PANTHER" id="PTHR37540:SF5">
    <property type="entry name" value="TRANSCRIPTION FACTOR DOMAIN-CONTAINING PROTEIN"/>
    <property type="match status" value="1"/>
</dbReference>
<accession>A0A9W9TK16</accession>
<feature type="region of interest" description="Disordered" evidence="1">
    <location>
        <begin position="85"/>
        <end position="126"/>
    </location>
</feature>
<name>A0A9W9TK16_9EURO</name>
<proteinExistence type="predicted"/>